<feature type="transmembrane region" description="Helical" evidence="7">
    <location>
        <begin position="163"/>
        <end position="180"/>
    </location>
</feature>
<proteinExistence type="inferred from homology"/>
<comment type="caution">
    <text evidence="10">The sequence shown here is derived from an EMBL/GenBank/DDBJ whole genome shotgun (WGS) entry which is preliminary data.</text>
</comment>
<name>A0ABU8SIX0_9LACO</name>
<dbReference type="Proteomes" id="UP001370590">
    <property type="component" value="Unassembled WGS sequence"/>
</dbReference>
<dbReference type="RefSeq" id="WP_339959661.1">
    <property type="nucleotide sequence ID" value="NZ_JAWMWH010000001.1"/>
</dbReference>
<feature type="transmembrane region" description="Helical" evidence="7">
    <location>
        <begin position="16"/>
        <end position="38"/>
    </location>
</feature>
<keyword evidence="3" id="KW-1003">Cell membrane</keyword>
<evidence type="ECO:0000259" key="9">
    <source>
        <dbReference type="Pfam" id="PF20730"/>
    </source>
</evidence>
<keyword evidence="6 7" id="KW-0472">Membrane</keyword>
<protein>
    <submittedName>
        <fullName evidence="10">DUF3290 family protein</fullName>
    </submittedName>
</protein>
<dbReference type="InterPro" id="IPR007353">
    <property type="entry name" value="DUF421"/>
</dbReference>
<feature type="domain" description="YetF C-terminal" evidence="8">
    <location>
        <begin position="238"/>
        <end position="354"/>
    </location>
</feature>
<evidence type="ECO:0000313" key="10">
    <source>
        <dbReference type="EMBL" id="MEJ6399821.1"/>
    </source>
</evidence>
<evidence type="ECO:0000256" key="1">
    <source>
        <dbReference type="ARBA" id="ARBA00004651"/>
    </source>
</evidence>
<comment type="subcellular location">
    <subcellularLocation>
        <location evidence="1">Cell membrane</location>
        <topology evidence="1">Multi-pass membrane protein</topology>
    </subcellularLocation>
</comment>
<evidence type="ECO:0000256" key="7">
    <source>
        <dbReference type="SAM" id="Phobius"/>
    </source>
</evidence>
<evidence type="ECO:0000256" key="5">
    <source>
        <dbReference type="ARBA" id="ARBA00022989"/>
    </source>
</evidence>
<gene>
    <name evidence="10" type="ORF">R4146_01280</name>
</gene>
<evidence type="ECO:0000256" key="4">
    <source>
        <dbReference type="ARBA" id="ARBA00022692"/>
    </source>
</evidence>
<feature type="transmembrane region" description="Helical" evidence="7">
    <location>
        <begin position="50"/>
        <end position="70"/>
    </location>
</feature>
<dbReference type="Pfam" id="PF11694">
    <property type="entry name" value="DUF3290"/>
    <property type="match status" value="1"/>
</dbReference>
<dbReference type="PANTHER" id="PTHR34582:SF6">
    <property type="entry name" value="UPF0702 TRANSMEMBRANE PROTEIN YCAP"/>
    <property type="match status" value="1"/>
</dbReference>
<dbReference type="InterPro" id="IPR048454">
    <property type="entry name" value="YetF_N"/>
</dbReference>
<accession>A0ABU8SIX0</accession>
<organism evidence="10 11">
    <name type="scientific">Nicoliella lavandulae</name>
    <dbReference type="NCBI Taxonomy" id="3082954"/>
    <lineage>
        <taxon>Bacteria</taxon>
        <taxon>Bacillati</taxon>
        <taxon>Bacillota</taxon>
        <taxon>Bacilli</taxon>
        <taxon>Lactobacillales</taxon>
        <taxon>Lactobacillaceae</taxon>
        <taxon>Nicoliella</taxon>
    </lineage>
</organism>
<keyword evidence="11" id="KW-1185">Reference proteome</keyword>
<dbReference type="InterPro" id="IPR021707">
    <property type="entry name" value="DUF3290"/>
</dbReference>
<dbReference type="Pfam" id="PF04239">
    <property type="entry name" value="DUF421"/>
    <property type="match status" value="1"/>
</dbReference>
<reference evidence="10 11" key="1">
    <citation type="submission" date="2023-10" db="EMBL/GenBank/DDBJ databases">
        <title>Nicoliella lavandulae sp. nov. isolated from Lavandula angustifolia flowers.</title>
        <authorList>
            <person name="Alcantara C."/>
            <person name="Zuniga M."/>
            <person name="Landete J.M."/>
            <person name="Monedero V."/>
        </authorList>
    </citation>
    <scope>NUCLEOTIDE SEQUENCE [LARGE SCALE GENOMIC DNA]</scope>
    <source>
        <strain evidence="10 11">Es01</strain>
    </source>
</reference>
<dbReference type="EMBL" id="JAWMWH010000001">
    <property type="protein sequence ID" value="MEJ6399821.1"/>
    <property type="molecule type" value="Genomic_DNA"/>
</dbReference>
<evidence type="ECO:0000259" key="8">
    <source>
        <dbReference type="Pfam" id="PF04239"/>
    </source>
</evidence>
<keyword evidence="4 7" id="KW-0812">Transmembrane</keyword>
<dbReference type="Pfam" id="PF20730">
    <property type="entry name" value="YetF_N"/>
    <property type="match status" value="1"/>
</dbReference>
<evidence type="ECO:0000256" key="3">
    <source>
        <dbReference type="ARBA" id="ARBA00022475"/>
    </source>
</evidence>
<feature type="domain" description="YetF-like N-terminal transmembrane" evidence="9">
    <location>
        <begin position="160"/>
        <end position="230"/>
    </location>
</feature>
<dbReference type="Gene3D" id="3.30.240.20">
    <property type="entry name" value="bsu07140 like domains"/>
    <property type="match status" value="2"/>
</dbReference>
<dbReference type="PANTHER" id="PTHR34582">
    <property type="entry name" value="UPF0702 TRANSMEMBRANE PROTEIN YCAP"/>
    <property type="match status" value="1"/>
</dbReference>
<keyword evidence="5 7" id="KW-1133">Transmembrane helix</keyword>
<evidence type="ECO:0000256" key="2">
    <source>
        <dbReference type="ARBA" id="ARBA00006448"/>
    </source>
</evidence>
<evidence type="ECO:0000313" key="11">
    <source>
        <dbReference type="Proteomes" id="UP001370590"/>
    </source>
</evidence>
<sequence length="391" mass="44074">MNLYSYHYLSQNFSKAGLWMVIIAAVFVVGFFILGLMYMRNRTNLKYRDFFIFLGFLAILFASLQVSNLANIQSSNSQSGQTATMLKNISKQKHVPLSEVYANSTSLQNGMTIKAGKQYYQVDFNNDQSGYTLTPTALVYNQPNYITANHFSLNFLNNEYVEIAFKLIIGFIMLVIQINLSGKGNLMPSNAIDQLQNYVLGGIIGGMIYNSAITVLQFFIVLLIWSLIIFGSKLLIRQSDFFKRILTGNPQKIIANGNIIVDNALKNGMSASDLAFKLRLENISSFKDVKSATLEQNGQLTITGYGSESIKYPIITDGKVDDSVLERLKKDHAWVEEQVNKQNLTIEQVYLAQIIDGQFVIVPYPQHKKRITDQLIDFANNHNLTSSSRKN</sequence>
<dbReference type="InterPro" id="IPR023090">
    <property type="entry name" value="UPF0702_alpha/beta_dom_sf"/>
</dbReference>
<comment type="similarity">
    <text evidence="2">Belongs to the UPF0702 family.</text>
</comment>
<evidence type="ECO:0000256" key="6">
    <source>
        <dbReference type="ARBA" id="ARBA00023136"/>
    </source>
</evidence>